<dbReference type="VEuPathDB" id="VectorBase:ASTEI20_034072"/>
<dbReference type="VEuPathDB" id="VectorBase:ASTE011782"/>
<reference evidence="3" key="1">
    <citation type="journal article" date="2014" name="Genome Biol.">
        <title>Genome analysis of a major urban malaria vector mosquito, Anopheles stephensi.</title>
        <authorList>
            <person name="Jiang X."/>
            <person name="Peery A."/>
            <person name="Hall A.B."/>
            <person name="Sharma A."/>
            <person name="Chen X.G."/>
            <person name="Waterhouse R.M."/>
            <person name="Komissarov A."/>
            <person name="Riehle M.M."/>
            <person name="Shouche Y."/>
            <person name="Sharakhova M.V."/>
            <person name="Lawson D."/>
            <person name="Pakpour N."/>
            <person name="Arensburger P."/>
            <person name="Davidson V.L."/>
            <person name="Eiglmeier K."/>
            <person name="Emrich S."/>
            <person name="George P."/>
            <person name="Kennedy R.C."/>
            <person name="Mane S.P."/>
            <person name="Maslen G."/>
            <person name="Oringanje C."/>
            <person name="Qi Y."/>
            <person name="Settlage R."/>
            <person name="Tojo M."/>
            <person name="Tubio J.M."/>
            <person name="Unger M.F."/>
            <person name="Wang B."/>
            <person name="Vernick K.D."/>
            <person name="Ribeiro J.M."/>
            <person name="James A.A."/>
            <person name="Michel K."/>
            <person name="Riehle M.A."/>
            <person name="Luckhart S."/>
            <person name="Sharakhov I.V."/>
            <person name="Tu Z."/>
        </authorList>
    </citation>
    <scope>NUCLEOTIDE SEQUENCE [LARGE SCALE GENOMIC DNA]</scope>
    <source>
        <strain evidence="3">Indian</strain>
    </source>
</reference>
<dbReference type="PANTHER" id="PTHR33053">
    <property type="entry name" value="PROTEIN, PUTATIVE-RELATED"/>
    <property type="match status" value="1"/>
</dbReference>
<dbReference type="VEuPathDB" id="VectorBase:ASTEI10372"/>
<evidence type="ECO:0008006" key="4">
    <source>
        <dbReference type="Google" id="ProtNLM"/>
    </source>
</evidence>
<proteinExistence type="predicted"/>
<evidence type="ECO:0000313" key="2">
    <source>
        <dbReference type="EnsemblMetazoa" id="ASTEI10372-PA"/>
    </source>
</evidence>
<keyword evidence="3" id="KW-1185">Reference proteome</keyword>
<dbReference type="STRING" id="30069.A0A182YPI6"/>
<protein>
    <recommendedName>
        <fullName evidence="4">Transposase domain-containing protein</fullName>
    </recommendedName>
</protein>
<dbReference type="EnsemblMetazoa" id="ASTEI10372-RA">
    <property type="protein sequence ID" value="ASTEI10372-PA"/>
    <property type="gene ID" value="ASTEI10372"/>
</dbReference>
<dbReference type="AlphaFoldDB" id="A0A182YPI6"/>
<evidence type="ECO:0000313" key="3">
    <source>
        <dbReference type="Proteomes" id="UP000076408"/>
    </source>
</evidence>
<reference evidence="2" key="2">
    <citation type="submission" date="2020-05" db="UniProtKB">
        <authorList>
            <consortium name="EnsemblMetazoa"/>
        </authorList>
    </citation>
    <scope>IDENTIFICATION</scope>
    <source>
        <strain evidence="2">Indian</strain>
    </source>
</reference>
<organism evidence="2 3">
    <name type="scientific">Anopheles stephensi</name>
    <name type="common">Indo-Pakistan malaria mosquito</name>
    <dbReference type="NCBI Taxonomy" id="30069"/>
    <lineage>
        <taxon>Eukaryota</taxon>
        <taxon>Metazoa</taxon>
        <taxon>Ecdysozoa</taxon>
        <taxon>Arthropoda</taxon>
        <taxon>Hexapoda</taxon>
        <taxon>Insecta</taxon>
        <taxon>Pterygota</taxon>
        <taxon>Neoptera</taxon>
        <taxon>Endopterygota</taxon>
        <taxon>Diptera</taxon>
        <taxon>Nematocera</taxon>
        <taxon>Culicoidea</taxon>
        <taxon>Culicidae</taxon>
        <taxon>Anophelinae</taxon>
        <taxon>Anopheles</taxon>
    </lineage>
</organism>
<dbReference type="PANTHER" id="PTHR33053:SF9">
    <property type="entry name" value="AGAP000105-PA"/>
    <property type="match status" value="1"/>
</dbReference>
<feature type="region of interest" description="Disordered" evidence="1">
    <location>
        <begin position="1"/>
        <end position="30"/>
    </location>
</feature>
<sequence>MNELEEEADEEESADEDNDGAYLDDKDDPDIDQMNGEECIRYWALAEHTSHKSIRRLLRILNAKTDLNLPKDPRTLLGTLRNRATMSNIGEGKFWYHGIGHVLTKELQKYTNVPDHLHYDINIDGLPLHKRSKTQFWPILLKIVGEPFLPVLIVGIYCGESKPESNEPFLRPLVEEINSLQATGLQYNDATVKVSLRAIIADTPARAFLKGVQGHTGKHSCLKCCCEGVSVAQRIVFLNTDAPKRTDQGF</sequence>
<dbReference type="OMA" id="LHYDINI"/>
<dbReference type="Proteomes" id="UP000076408">
    <property type="component" value="Unassembled WGS sequence"/>
</dbReference>
<name>A0A182YPI6_ANOST</name>
<feature type="compositionally biased region" description="Acidic residues" evidence="1">
    <location>
        <begin position="1"/>
        <end position="19"/>
    </location>
</feature>
<accession>A0A182YPI6</accession>
<evidence type="ECO:0000256" key="1">
    <source>
        <dbReference type="SAM" id="MobiDB-lite"/>
    </source>
</evidence>